<dbReference type="SUPFAM" id="SSF53335">
    <property type="entry name" value="S-adenosyl-L-methionine-dependent methyltransferases"/>
    <property type="match status" value="1"/>
</dbReference>
<dbReference type="Proteomes" id="UP000253727">
    <property type="component" value="Unassembled WGS sequence"/>
</dbReference>
<evidence type="ECO:0000313" key="2">
    <source>
        <dbReference type="Proteomes" id="UP000253727"/>
    </source>
</evidence>
<dbReference type="EMBL" id="QBKA01000002">
    <property type="protein sequence ID" value="RDC59697.1"/>
    <property type="molecule type" value="Genomic_DNA"/>
</dbReference>
<evidence type="ECO:0008006" key="3">
    <source>
        <dbReference type="Google" id="ProtNLM"/>
    </source>
</evidence>
<accession>A0A369Q8V8</accession>
<dbReference type="PANTHER" id="PTHR43861">
    <property type="entry name" value="TRANS-ACONITATE 2-METHYLTRANSFERASE-RELATED"/>
    <property type="match status" value="1"/>
</dbReference>
<dbReference type="OrthoDB" id="7583028at2"/>
<dbReference type="AlphaFoldDB" id="A0A369Q8V8"/>
<dbReference type="RefSeq" id="WP_115366009.1">
    <property type="nucleotide sequence ID" value="NZ_QBKA01000002.1"/>
</dbReference>
<organism evidence="1 2">
    <name type="scientific">Alteripontixanthobacter maritimus</name>
    <dbReference type="NCBI Taxonomy" id="2161824"/>
    <lineage>
        <taxon>Bacteria</taxon>
        <taxon>Pseudomonadati</taxon>
        <taxon>Pseudomonadota</taxon>
        <taxon>Alphaproteobacteria</taxon>
        <taxon>Sphingomonadales</taxon>
        <taxon>Erythrobacteraceae</taxon>
        <taxon>Alteripontixanthobacter</taxon>
    </lineage>
</organism>
<comment type="caution">
    <text evidence="1">The sequence shown here is derived from an EMBL/GenBank/DDBJ whole genome shotgun (WGS) entry which is preliminary data.</text>
</comment>
<evidence type="ECO:0000313" key="1">
    <source>
        <dbReference type="EMBL" id="RDC59697.1"/>
    </source>
</evidence>
<sequence>MSDPAIVNYHSNVRHDVLPHVPRGGTLLDLGGGDGATATEVRRQGLADRVGVVDMVEPAPGSKLDFNYQGDLTQDGFIEKIGEEQGPFDTILTLDILEHLEDPWTMVRRLHQQLKPGGVIVSSVPNVRHRSVTVPLLLGNKWQYRDSGILDRTHLRFFVKKTAIELMTSSGLTLESVALLPSGGRIDRTLVKLPIINTFSALQFAIRVRRDD</sequence>
<dbReference type="Pfam" id="PF13489">
    <property type="entry name" value="Methyltransf_23"/>
    <property type="match status" value="1"/>
</dbReference>
<protein>
    <recommendedName>
        <fullName evidence="3">3-demethylubiquinol 3-O-methyltransferase</fullName>
    </recommendedName>
</protein>
<proteinExistence type="predicted"/>
<reference evidence="1 2" key="1">
    <citation type="submission" date="2018-04" db="EMBL/GenBank/DDBJ databases">
        <title>Altererythrobacter sp. HME9302 genome sequencing and assembly.</title>
        <authorList>
            <person name="Kang H."/>
            <person name="Kim H."/>
            <person name="Joh K."/>
        </authorList>
    </citation>
    <scope>NUCLEOTIDE SEQUENCE [LARGE SCALE GENOMIC DNA]</scope>
    <source>
        <strain evidence="1 2">HME9302</strain>
    </source>
</reference>
<name>A0A369Q8V8_9SPHN</name>
<dbReference type="Gene3D" id="3.40.50.150">
    <property type="entry name" value="Vaccinia Virus protein VP39"/>
    <property type="match status" value="1"/>
</dbReference>
<keyword evidence="2" id="KW-1185">Reference proteome</keyword>
<dbReference type="InterPro" id="IPR029063">
    <property type="entry name" value="SAM-dependent_MTases_sf"/>
</dbReference>
<gene>
    <name evidence="1" type="ORF">HME9302_00889</name>
</gene>